<dbReference type="RefSeq" id="WP_164682508.1">
    <property type="nucleotide sequence ID" value="NZ_CP027806.1"/>
</dbReference>
<keyword evidence="2" id="KW-1185">Reference proteome</keyword>
<reference evidence="1 2" key="1">
    <citation type="submission" date="2018-03" db="EMBL/GenBank/DDBJ databases">
        <title>Phenotypic and genomic properties of Cyclonatronum proteinivorum gen. nov., sp. nov., a haloalkaliphilic bacteroidete from soda lakes possessing Na+-translocating rhodopsin.</title>
        <authorList>
            <person name="Toshchakov S.V."/>
            <person name="Korzhenkov A."/>
            <person name="Samarov N.I."/>
            <person name="Kublanov I.V."/>
            <person name="Muntyan M.S."/>
            <person name="Sorokin D.Y."/>
        </authorList>
    </citation>
    <scope>NUCLEOTIDE SEQUENCE [LARGE SCALE GENOMIC DNA]</scope>
    <source>
        <strain evidence="1 2">Omega</strain>
    </source>
</reference>
<dbReference type="EMBL" id="CP027806">
    <property type="protein sequence ID" value="AXI99967.1"/>
    <property type="molecule type" value="Genomic_DNA"/>
</dbReference>
<organism evidence="1 2">
    <name type="scientific">Cyclonatronum proteinivorum</name>
    <dbReference type="NCBI Taxonomy" id="1457365"/>
    <lineage>
        <taxon>Bacteria</taxon>
        <taxon>Pseudomonadati</taxon>
        <taxon>Balneolota</taxon>
        <taxon>Balneolia</taxon>
        <taxon>Balneolales</taxon>
        <taxon>Cyclonatronaceae</taxon>
        <taxon>Cyclonatronum</taxon>
    </lineage>
</organism>
<evidence type="ECO:0000313" key="2">
    <source>
        <dbReference type="Proteomes" id="UP000254808"/>
    </source>
</evidence>
<evidence type="ECO:0000313" key="1">
    <source>
        <dbReference type="EMBL" id="AXI99967.1"/>
    </source>
</evidence>
<proteinExistence type="predicted"/>
<name>A0A345UHL6_9BACT</name>
<protein>
    <submittedName>
        <fullName evidence="1">Uncharacterized protein</fullName>
    </submittedName>
</protein>
<sequence>MAEQIALTAKGMGFYSIWCKIFKQHQAVVAELRYVLRGTHFVLDSEGNRTARPDGII</sequence>
<dbReference type="AlphaFoldDB" id="A0A345UHL6"/>
<accession>A0A345UHL6</accession>
<dbReference type="KEGG" id="cprv:CYPRO_0684"/>
<dbReference type="Proteomes" id="UP000254808">
    <property type="component" value="Chromosome"/>
</dbReference>
<gene>
    <name evidence="1" type="ORF">CYPRO_0684</name>
</gene>